<evidence type="ECO:0000256" key="3">
    <source>
        <dbReference type="RuleBase" id="RU362132"/>
    </source>
</evidence>
<dbReference type="GO" id="GO:0030976">
    <property type="term" value="F:thiamine pyrophosphate binding"/>
    <property type="evidence" value="ECO:0007669"/>
    <property type="project" value="InterPro"/>
</dbReference>
<sequence length="572" mass="62324">MMRVLHEWGIKRIYGLPGGSLDSTMDAIHTYQDRIDYIGVRHEEFGALAAVGEAKTTGRIGVMLGSAGPGAAHLLNGLYDAKIDNIPVLAIIGQVPTARMNTDFFQEMDENPMFADVAVYNRTVMTAEQLPLVIDTAIRTAYAKRGPAVVVLPKDLGWEKIPANAYPVSAHAHPTTQPTFPINKDDVERTLDLLTQAKRPIIYFGQGARSAGTELTELSNLVGAPLLSTYLGKGIVPHDHPSYMLSTGRVATKPAVDAGRATDFILFIGTNYEFGVFMFNPDARFVDVNIDPMVIGARHGVELGVRADAKEFLAALVQVAQQRGIDGSESAWLRAAQENRSQWEEWITSQATTQSPIRLETVFSEINKVTTDDALFGIDVGNVNIASARFLKVNPGQQFTTSPLYATMGYGLPAAVAGALEYPGRQVWNLAGDGAMTMVVQGLTTAAEHHLPIISVVLTNESLGYIEAEQDDTRQPHSGVSLTDLDFARIAEGFGVRGITVRTASELHEALAQAVAANEPVVLDVKVTNDRMIPVEQFPLTRDERPDFDEFRAHYHAENLEPFGEILAHHQA</sequence>
<dbReference type="EMBL" id="CP050804">
    <property type="protein sequence ID" value="QJC22703.1"/>
    <property type="molecule type" value="Genomic_DNA"/>
</dbReference>
<dbReference type="GO" id="GO:0000287">
    <property type="term" value="F:magnesium ion binding"/>
    <property type="evidence" value="ECO:0007669"/>
    <property type="project" value="InterPro"/>
</dbReference>
<gene>
    <name evidence="7" type="primary">spxB</name>
    <name evidence="7" type="ORF">HC352_05830</name>
</gene>
<dbReference type="CDD" id="cd07039">
    <property type="entry name" value="TPP_PYR_POX"/>
    <property type="match status" value="1"/>
</dbReference>
<dbReference type="KEGG" id="arca:HC352_05830"/>
<dbReference type="AlphaFoldDB" id="A0A6H2ENQ0"/>
<dbReference type="InterPro" id="IPR012000">
    <property type="entry name" value="Thiamin_PyroP_enz_cen_dom"/>
</dbReference>
<organism evidence="7 8">
    <name type="scientific">Arcanobacterium buesumense</name>
    <dbReference type="NCBI Taxonomy" id="2722751"/>
    <lineage>
        <taxon>Bacteria</taxon>
        <taxon>Bacillati</taxon>
        <taxon>Actinomycetota</taxon>
        <taxon>Actinomycetes</taxon>
        <taxon>Actinomycetales</taxon>
        <taxon>Actinomycetaceae</taxon>
        <taxon>Arcanobacterium</taxon>
    </lineage>
</organism>
<dbReference type="SUPFAM" id="SSF52518">
    <property type="entry name" value="Thiamin diphosphate-binding fold (THDP-binding)"/>
    <property type="match status" value="2"/>
</dbReference>
<evidence type="ECO:0000256" key="2">
    <source>
        <dbReference type="ARBA" id="ARBA00023052"/>
    </source>
</evidence>
<dbReference type="NCBIfam" id="TIGR02720">
    <property type="entry name" value="pyruv_oxi_spxB"/>
    <property type="match status" value="1"/>
</dbReference>
<dbReference type="InterPro" id="IPR012001">
    <property type="entry name" value="Thiamin_PyroP_enz_TPP-bd_dom"/>
</dbReference>
<dbReference type="Proteomes" id="UP000502298">
    <property type="component" value="Chromosome"/>
</dbReference>
<dbReference type="InterPro" id="IPR011766">
    <property type="entry name" value="TPP_enzyme_TPP-bd"/>
</dbReference>
<protein>
    <submittedName>
        <fullName evidence="7">Pyruvate oxidase</fullName>
        <ecNumber evidence="7">1.2.3.3</ecNumber>
    </submittedName>
</protein>
<dbReference type="InterPro" id="IPR029061">
    <property type="entry name" value="THDP-binding"/>
</dbReference>
<dbReference type="PANTHER" id="PTHR42981">
    <property type="entry name" value="PYRUVATE DEHYDROGENASE [UBIQUINONE]"/>
    <property type="match status" value="1"/>
</dbReference>
<evidence type="ECO:0000259" key="5">
    <source>
        <dbReference type="Pfam" id="PF02775"/>
    </source>
</evidence>
<feature type="domain" description="Thiamine pyrophosphate enzyme TPP-binding" evidence="5">
    <location>
        <begin position="379"/>
        <end position="525"/>
    </location>
</feature>
<accession>A0A6H2ENQ0</accession>
<feature type="domain" description="Thiamine pyrophosphate enzyme N-terminal TPP-binding" evidence="6">
    <location>
        <begin position="1"/>
        <end position="111"/>
    </location>
</feature>
<dbReference type="Pfam" id="PF00205">
    <property type="entry name" value="TPP_enzyme_M"/>
    <property type="match status" value="1"/>
</dbReference>
<proteinExistence type="inferred from homology"/>
<evidence type="ECO:0000256" key="1">
    <source>
        <dbReference type="ARBA" id="ARBA00007812"/>
    </source>
</evidence>
<comment type="similarity">
    <text evidence="1 3">Belongs to the TPP enzyme family.</text>
</comment>
<dbReference type="InterPro" id="IPR047211">
    <property type="entry name" value="POXB-like"/>
</dbReference>
<keyword evidence="7" id="KW-0560">Oxidoreductase</keyword>
<name>A0A6H2ENQ0_9ACTO</name>
<dbReference type="EC" id="1.2.3.3" evidence="7"/>
<evidence type="ECO:0000259" key="4">
    <source>
        <dbReference type="Pfam" id="PF00205"/>
    </source>
</evidence>
<keyword evidence="7" id="KW-0670">Pyruvate</keyword>
<evidence type="ECO:0000259" key="6">
    <source>
        <dbReference type="Pfam" id="PF02776"/>
    </source>
</evidence>
<dbReference type="Gene3D" id="3.40.50.970">
    <property type="match status" value="2"/>
</dbReference>
<dbReference type="InterPro" id="IPR047212">
    <property type="entry name" value="TPP_POXB-like"/>
</dbReference>
<dbReference type="PROSITE" id="PS00187">
    <property type="entry name" value="TPP_ENZYMES"/>
    <property type="match status" value="1"/>
</dbReference>
<feature type="domain" description="Thiamine pyrophosphate enzyme central" evidence="4">
    <location>
        <begin position="187"/>
        <end position="316"/>
    </location>
</feature>
<dbReference type="InterPro" id="IPR000399">
    <property type="entry name" value="TPP-bd_CS"/>
</dbReference>
<evidence type="ECO:0000313" key="8">
    <source>
        <dbReference type="Proteomes" id="UP000502298"/>
    </source>
</evidence>
<dbReference type="InterPro" id="IPR047210">
    <property type="entry name" value="TPP_PYR_POXB-like"/>
</dbReference>
<dbReference type="Pfam" id="PF02775">
    <property type="entry name" value="TPP_enzyme_C"/>
    <property type="match status" value="1"/>
</dbReference>
<dbReference type="GO" id="GO:0047112">
    <property type="term" value="F:pyruvate oxidase activity"/>
    <property type="evidence" value="ECO:0007669"/>
    <property type="project" value="UniProtKB-EC"/>
</dbReference>
<dbReference type="PANTHER" id="PTHR42981:SF2">
    <property type="entry name" value="PYRUVATE DEHYDROGENASE [UBIQUINONE]"/>
    <property type="match status" value="1"/>
</dbReference>
<dbReference type="CDD" id="cd02014">
    <property type="entry name" value="TPP_POX"/>
    <property type="match status" value="1"/>
</dbReference>
<keyword evidence="8" id="KW-1185">Reference proteome</keyword>
<keyword evidence="2 3" id="KW-0786">Thiamine pyrophosphate</keyword>
<dbReference type="Pfam" id="PF02776">
    <property type="entry name" value="TPP_enzyme_N"/>
    <property type="match status" value="1"/>
</dbReference>
<dbReference type="InterPro" id="IPR014092">
    <property type="entry name" value="Pyruvate_oxidase"/>
</dbReference>
<dbReference type="Gene3D" id="3.40.50.1220">
    <property type="entry name" value="TPP-binding domain"/>
    <property type="match status" value="1"/>
</dbReference>
<dbReference type="InterPro" id="IPR029035">
    <property type="entry name" value="DHS-like_NAD/FAD-binding_dom"/>
</dbReference>
<dbReference type="SUPFAM" id="SSF52467">
    <property type="entry name" value="DHS-like NAD/FAD-binding domain"/>
    <property type="match status" value="1"/>
</dbReference>
<evidence type="ECO:0000313" key="7">
    <source>
        <dbReference type="EMBL" id="QJC22703.1"/>
    </source>
</evidence>
<reference evidence="7 8" key="1">
    <citation type="submission" date="2020-03" db="EMBL/GenBank/DDBJ databases">
        <title>Complete genome of Arcanobacterium buesumensis sp. nov. strain 2701.</title>
        <authorList>
            <person name="Borowiak M."/>
            <person name="Alssahen M."/>
            <person name="Laemmler C."/>
            <person name="Malorny B."/>
            <person name="Hassan A."/>
            <person name="Prenger-Berninghoff E."/>
            <person name="Ploetz M."/>
            <person name="Abdulmawjood A."/>
        </authorList>
    </citation>
    <scope>NUCLEOTIDE SEQUENCE [LARGE SCALE GENOMIC DNA]</scope>
    <source>
        <strain evidence="7 8">2701</strain>
    </source>
</reference>